<dbReference type="PANTHER" id="PTHR22914">
    <property type="entry name" value="CHITIN SYNTHASE"/>
    <property type="match status" value="1"/>
</dbReference>
<organism evidence="13 14">
    <name type="scientific">Allomyces macrogynus (strain ATCC 38327)</name>
    <name type="common">Allomyces javanicus var. macrogynus</name>
    <dbReference type="NCBI Taxonomy" id="578462"/>
    <lineage>
        <taxon>Eukaryota</taxon>
        <taxon>Fungi</taxon>
        <taxon>Fungi incertae sedis</taxon>
        <taxon>Blastocladiomycota</taxon>
        <taxon>Blastocladiomycetes</taxon>
        <taxon>Blastocladiales</taxon>
        <taxon>Blastocladiaceae</taxon>
        <taxon>Allomyces</taxon>
    </lineage>
</organism>
<feature type="transmembrane region" description="Helical" evidence="11">
    <location>
        <begin position="1171"/>
        <end position="1193"/>
    </location>
</feature>
<feature type="region of interest" description="Disordered" evidence="10">
    <location>
        <begin position="110"/>
        <end position="143"/>
    </location>
</feature>
<evidence type="ECO:0000256" key="11">
    <source>
        <dbReference type="SAM" id="Phobius"/>
    </source>
</evidence>
<dbReference type="InterPro" id="IPR004835">
    <property type="entry name" value="Chitin_synth"/>
</dbReference>
<keyword evidence="3" id="KW-1003">Cell membrane</keyword>
<dbReference type="Pfam" id="PF03142">
    <property type="entry name" value="Chitin_synth_2"/>
    <property type="match status" value="1"/>
</dbReference>
<evidence type="ECO:0000256" key="4">
    <source>
        <dbReference type="ARBA" id="ARBA00022676"/>
    </source>
</evidence>
<dbReference type="SUPFAM" id="SSF53448">
    <property type="entry name" value="Nucleotide-diphospho-sugar transferases"/>
    <property type="match status" value="1"/>
</dbReference>
<comment type="subcellular location">
    <subcellularLocation>
        <location evidence="1">Cell membrane</location>
        <topology evidence="1">Multi-pass membrane protein</topology>
    </subcellularLocation>
</comment>
<dbReference type="InterPro" id="IPR054295">
    <property type="entry name" value="CHS4-like_dom"/>
</dbReference>
<keyword evidence="5" id="KW-0808">Transferase</keyword>
<feature type="region of interest" description="Disordered" evidence="10">
    <location>
        <begin position="245"/>
        <end position="298"/>
    </location>
</feature>
<feature type="compositionally biased region" description="Low complexity" evidence="10">
    <location>
        <begin position="113"/>
        <end position="122"/>
    </location>
</feature>
<evidence type="ECO:0000256" key="3">
    <source>
        <dbReference type="ARBA" id="ARBA00022475"/>
    </source>
</evidence>
<evidence type="ECO:0000313" key="13">
    <source>
        <dbReference type="EMBL" id="KNE70001.1"/>
    </source>
</evidence>
<dbReference type="EMBL" id="GG745363">
    <property type="protein sequence ID" value="KNE70001.1"/>
    <property type="molecule type" value="Genomic_DNA"/>
</dbReference>
<keyword evidence="4" id="KW-0328">Glycosyltransferase</keyword>
<keyword evidence="8 11" id="KW-0472">Membrane</keyword>
<dbReference type="InterPro" id="IPR029044">
    <property type="entry name" value="Nucleotide-diphossugar_trans"/>
</dbReference>
<name>A0A0L0T5P4_ALLM3</name>
<dbReference type="EC" id="2.4.1.16" evidence="2"/>
<evidence type="ECO:0000256" key="10">
    <source>
        <dbReference type="SAM" id="MobiDB-lite"/>
    </source>
</evidence>
<gene>
    <name evidence="13" type="ORF">AMAG_20156</name>
</gene>
<sequence>MASAPSPAGQPPAGPSAAYADDMFDGVGGAGGLLQTNMDATIAAAGTDDVPLSLVVASPPPPSTADVVPDDVPLAVAAAAANDDVPLALAQQKRRSMYSDHRRSLASLSEANAPASGPTGSLAPPPPTSSTPGPATGVGAGYAGVTSPARASMIAQQSTQYAQAQYQQQQQQAQAMQQQPAQQHQDGMLRNLARRISGRRNRPDAVLAAAGTTQPAAAGAVSPHQQPSDLEAVTSGNDAQALALGSNNRPSAPYGNPFANPRNRGYTSNPSGPGNVAGHAPTAPNGAPLPPSISRRPLTLPRNVDYSRPTTMCRRVWVVFSKVVTFYAIPPVLACFGLKTPEVQLAWREKMALCTIILIMMTIVGFLTFGFNQVLCQSQDSRMDFVSLGGGYVVINGYGFDVTEYNHNFGTYGQFPFEEIYAPDRGFAQRDLSFLFQNSYGGLPACQAVFGGEKYTAATNYLFPCTISGLPATAVQDRYGSYPPEYCHQSTNTLVQDIADFRAKHKRRDIFVKWDALLDEGNPFLAFNGEVVDLSRLDLLAKKIDYKSLMANTGVDVQKLLARYRNRDASYAFSANATLNNLGTCLTSIARVGSLDSSTVGCIASDVVLWVSLIVILALVLSRFFMALIFRWVLSPRLGKRLSDDEKRTYLRQRNVRDRDAQLLRRSTIQQPPFSPFRESMSSPTPPSPSGVSPRPAARFSFYETASQRGSLMFAPDGTLPPHPASPFMPPEGSPRLIALDGSGTGTPLTRPASVDSASTLSVSRQPLTQGGVISLAAAAAAAEADKNPDDGIDISVEEVMHCILLVTCYSEGEDGIRATLNSLARTHYLDTHKILFVIADGMITGAGEARSTPEIVVSLMEKDPAFPDVPKPYSYVAIADGAKRHNMAQVHAGYYVVDGHRVPMVCVAKCGTPDEQSAPKPGNRGKRDSQIVLMSFLQKVMFDERMTPLEYDLFQKIHRIARVTPDAYEMVLMVDADTEVAPDSLERMVASFARDPAVMGLCGETQIANKWGSWVTMIQVFEYYISHHLAKAFESVFGGVTCLPGCFCAYRIKTPKGDFGRHWVPILANPDIVEEYSENVVDTLHKKNLYLLGEDRYLTTLMLRTFPKRKMIFVPQATCETLVPDQFGVLLSQRRRWINSTIHNLMELVLVRDLCGTFCISMQFVIFMELVGTVVLPAAISFTIYLVVISFITTPVPIIPLLLLAAVLGLPGVLILLTSRKIQFVFWMIVYIISLPVWNLILPAYAFWHFDDFSWGATRQVAGMAGKDGHGADDGEFDSTKIIMKRYAEWEMIKRRAIAQALEQQQQLQRRQTAMMNAAATGGVYYGVPNQLVHAGSVVEFNG</sequence>
<keyword evidence="9" id="KW-0325">Glycoprotein</keyword>
<dbReference type="eggNOG" id="KOG2571">
    <property type="taxonomic scope" value="Eukaryota"/>
</dbReference>
<feature type="transmembrane region" description="Helical" evidence="11">
    <location>
        <begin position="1199"/>
        <end position="1218"/>
    </location>
</feature>
<feature type="compositionally biased region" description="Low complexity" evidence="10">
    <location>
        <begin position="210"/>
        <end position="221"/>
    </location>
</feature>
<evidence type="ECO:0000256" key="9">
    <source>
        <dbReference type="ARBA" id="ARBA00023180"/>
    </source>
</evidence>
<dbReference type="GO" id="GO:0030428">
    <property type="term" value="C:cell septum"/>
    <property type="evidence" value="ECO:0007669"/>
    <property type="project" value="TreeGrafter"/>
</dbReference>
<feature type="region of interest" description="Disordered" evidence="10">
    <location>
        <begin position="210"/>
        <end position="231"/>
    </location>
</feature>
<evidence type="ECO:0000256" key="2">
    <source>
        <dbReference type="ARBA" id="ARBA00012543"/>
    </source>
</evidence>
<dbReference type="PANTHER" id="PTHR22914:SF16">
    <property type="entry name" value="CHITIN SYNTHASE 3"/>
    <property type="match status" value="1"/>
</dbReference>
<feature type="domain" description="Chitin synthase 4-like" evidence="12">
    <location>
        <begin position="511"/>
        <end position="594"/>
    </location>
</feature>
<feature type="region of interest" description="Disordered" evidence="10">
    <location>
        <begin position="672"/>
        <end position="696"/>
    </location>
</feature>
<dbReference type="Proteomes" id="UP000054350">
    <property type="component" value="Unassembled WGS sequence"/>
</dbReference>
<reference evidence="14" key="2">
    <citation type="submission" date="2009-11" db="EMBL/GenBank/DDBJ databases">
        <title>The Genome Sequence of Allomyces macrogynus strain ATCC 38327.</title>
        <authorList>
            <consortium name="The Broad Institute Genome Sequencing Platform"/>
            <person name="Russ C."/>
            <person name="Cuomo C."/>
            <person name="Shea T."/>
            <person name="Young S.K."/>
            <person name="Zeng Q."/>
            <person name="Koehrsen M."/>
            <person name="Haas B."/>
            <person name="Borodovsky M."/>
            <person name="Guigo R."/>
            <person name="Alvarado L."/>
            <person name="Berlin A."/>
            <person name="Borenstein D."/>
            <person name="Chen Z."/>
            <person name="Engels R."/>
            <person name="Freedman E."/>
            <person name="Gellesch M."/>
            <person name="Goldberg J."/>
            <person name="Griggs A."/>
            <person name="Gujja S."/>
            <person name="Heiman D."/>
            <person name="Hepburn T."/>
            <person name="Howarth C."/>
            <person name="Jen D."/>
            <person name="Larson L."/>
            <person name="Lewis B."/>
            <person name="Mehta T."/>
            <person name="Park D."/>
            <person name="Pearson M."/>
            <person name="Roberts A."/>
            <person name="Saif S."/>
            <person name="Shenoy N."/>
            <person name="Sisk P."/>
            <person name="Stolte C."/>
            <person name="Sykes S."/>
            <person name="Walk T."/>
            <person name="White J."/>
            <person name="Yandava C."/>
            <person name="Burger G."/>
            <person name="Gray M.W."/>
            <person name="Holland P.W.H."/>
            <person name="King N."/>
            <person name="Lang F.B.F."/>
            <person name="Roger A.J."/>
            <person name="Ruiz-Trillo I."/>
            <person name="Lander E."/>
            <person name="Nusbaum C."/>
        </authorList>
    </citation>
    <scope>NUCLEOTIDE SEQUENCE [LARGE SCALE GENOMIC DNA]</scope>
    <source>
        <strain evidence="14">ATCC 38327</strain>
    </source>
</reference>
<dbReference type="GO" id="GO:0006031">
    <property type="term" value="P:chitin biosynthetic process"/>
    <property type="evidence" value="ECO:0007669"/>
    <property type="project" value="TreeGrafter"/>
</dbReference>
<keyword evidence="6 11" id="KW-0812">Transmembrane</keyword>
<proteinExistence type="predicted"/>
<feature type="transmembrane region" description="Helical" evidence="11">
    <location>
        <begin position="1225"/>
        <end position="1249"/>
    </location>
</feature>
<evidence type="ECO:0000256" key="5">
    <source>
        <dbReference type="ARBA" id="ARBA00022679"/>
    </source>
</evidence>
<protein>
    <recommendedName>
        <fullName evidence="2">chitin synthase</fullName>
        <ecNumber evidence="2">2.4.1.16</ecNumber>
    </recommendedName>
</protein>
<evidence type="ECO:0000313" key="14">
    <source>
        <dbReference type="Proteomes" id="UP000054350"/>
    </source>
</evidence>
<dbReference type="GO" id="GO:0004100">
    <property type="term" value="F:chitin synthase activity"/>
    <property type="evidence" value="ECO:0007669"/>
    <property type="project" value="UniProtKB-EC"/>
</dbReference>
<dbReference type="GO" id="GO:0005886">
    <property type="term" value="C:plasma membrane"/>
    <property type="evidence" value="ECO:0007669"/>
    <property type="project" value="UniProtKB-SubCell"/>
</dbReference>
<evidence type="ECO:0000256" key="7">
    <source>
        <dbReference type="ARBA" id="ARBA00022989"/>
    </source>
</evidence>
<dbReference type="STRING" id="578462.A0A0L0T5P4"/>
<dbReference type="CDD" id="cd04190">
    <property type="entry name" value="Chitin_synth_C"/>
    <property type="match status" value="1"/>
</dbReference>
<feature type="transmembrane region" description="Helical" evidence="11">
    <location>
        <begin position="316"/>
        <end position="338"/>
    </location>
</feature>
<evidence type="ECO:0000256" key="1">
    <source>
        <dbReference type="ARBA" id="ARBA00004651"/>
    </source>
</evidence>
<evidence type="ECO:0000259" key="12">
    <source>
        <dbReference type="Pfam" id="PF22997"/>
    </source>
</evidence>
<keyword evidence="7 11" id="KW-1133">Transmembrane helix</keyword>
<feature type="region of interest" description="Disordered" evidence="10">
    <location>
        <begin position="1"/>
        <end position="20"/>
    </location>
</feature>
<evidence type="ECO:0000256" key="6">
    <source>
        <dbReference type="ARBA" id="ARBA00022692"/>
    </source>
</evidence>
<keyword evidence="14" id="KW-1185">Reference proteome</keyword>
<dbReference type="Pfam" id="PF22997">
    <property type="entry name" value="CHS4"/>
    <property type="match status" value="1"/>
</dbReference>
<dbReference type="OrthoDB" id="370884at2759"/>
<evidence type="ECO:0000256" key="8">
    <source>
        <dbReference type="ARBA" id="ARBA00023136"/>
    </source>
</evidence>
<feature type="transmembrane region" description="Helical" evidence="11">
    <location>
        <begin position="350"/>
        <end position="371"/>
    </location>
</feature>
<feature type="transmembrane region" description="Helical" evidence="11">
    <location>
        <begin position="607"/>
        <end position="634"/>
    </location>
</feature>
<reference evidence="13 14" key="1">
    <citation type="submission" date="2009-11" db="EMBL/GenBank/DDBJ databases">
        <title>Annotation of Allomyces macrogynus ATCC 38327.</title>
        <authorList>
            <consortium name="The Broad Institute Genome Sequencing Platform"/>
            <person name="Russ C."/>
            <person name="Cuomo C."/>
            <person name="Burger G."/>
            <person name="Gray M.W."/>
            <person name="Holland P.W.H."/>
            <person name="King N."/>
            <person name="Lang F.B.F."/>
            <person name="Roger A.J."/>
            <person name="Ruiz-Trillo I."/>
            <person name="Young S.K."/>
            <person name="Zeng Q."/>
            <person name="Gargeya S."/>
            <person name="Fitzgerald M."/>
            <person name="Haas B."/>
            <person name="Abouelleil A."/>
            <person name="Alvarado L."/>
            <person name="Arachchi H.M."/>
            <person name="Berlin A."/>
            <person name="Chapman S.B."/>
            <person name="Gearin G."/>
            <person name="Goldberg J."/>
            <person name="Griggs A."/>
            <person name="Gujja S."/>
            <person name="Hansen M."/>
            <person name="Heiman D."/>
            <person name="Howarth C."/>
            <person name="Larimer J."/>
            <person name="Lui A."/>
            <person name="MacDonald P.J.P."/>
            <person name="McCowen C."/>
            <person name="Montmayeur A."/>
            <person name="Murphy C."/>
            <person name="Neiman D."/>
            <person name="Pearson M."/>
            <person name="Priest M."/>
            <person name="Roberts A."/>
            <person name="Saif S."/>
            <person name="Shea T."/>
            <person name="Sisk P."/>
            <person name="Stolte C."/>
            <person name="Sykes S."/>
            <person name="Wortman J."/>
            <person name="Nusbaum C."/>
            <person name="Birren B."/>
        </authorList>
    </citation>
    <scope>NUCLEOTIDE SEQUENCE [LARGE SCALE GENOMIC DNA]</scope>
    <source>
        <strain evidence="13 14">ATCC 38327</strain>
    </source>
</reference>
<dbReference type="VEuPathDB" id="FungiDB:AMAG_20156"/>
<accession>A0A0L0T5P4</accession>